<evidence type="ECO:0000256" key="3">
    <source>
        <dbReference type="ARBA" id="ARBA00023157"/>
    </source>
</evidence>
<sequence length="994" mass="111646">MRLLYLFLLFTPQKVHGTAVFCPETSDLSSDELLIGCLGVRFNWLYSVFDDLRSVLEFAVNLRCETGLCPADIQNHGHYCSKANTRDTAHTHIQPADTLDRCCLNHWRCSQELKERNCSRRTPTYNNYTCSYNSSCDMLDFCEEGFCHCDWTVIDCISSNHPVPKQDGDNKPITSQTVSPFVTDIPDNDTYTSDVLNGTDKVELSPSDIDMEIMFYGVNGTLNETMSNFTNELVVVNSSQSSNIQSTEYPGIYHSGPEEEENEAEERELDRNSEKGTTVEKKGEEPIEYEDGVSHVTAVLLMTEEWGRDKEEILTTHNTMEWSTKNELTVSIALTTITESQTVTDLPESYRNTHSNTRSPQYTPHTTPPTYTHTHTHTHTQPEHHSSEEDDNESDKDTFHLAASKPVKHTPAHSTYSLKPVTHTSGSHTTTNYSNEIAKPYVSPPLDIITEEKSDESMEEREEARESDREIGEHSMQTSPYIVQMTTPTKITTNQNSLHKTTLPTATNKNTVAATTSVQLPSMRGSEEKEISVEKMEKESEEDKETERESDLIVNPPNISQESSTEYGKISTTKPTIQTQANTKPSLPTEDESHNIESKEDLQSDEENESVNNQTTTIPPRVSKVSPYIWIIPAQFPKPPIQSVSPRPTAHPAAKPTRNIRTTSTVPHKPVSTRTTTSGHAAAETVPHPQKPPRPALDQLPSLTTTAQPESAEEEEQENEEEKEPSDSSQESEKMESHQVRRRAAPFFSWSLLEAAGLSDLQQQEDSEECSMSFLQYSASGQVLRDMSALGEMLHCLTGRCPHEYQHYGCYCGQQGTGNPVDQLDRCCFLQQCCLEQLSVLGCRKNRKLNAQISCHKGKPRCSGASVCDRLHCVCDRSTAECMAASHFNHSVTSSCSGPRPPCLHKPHSSTQSSSQDSSEESNEMTPSRPQLNTQNQSNMHVQPNTPKNPTHSKPQQGIKEEEEEEEEEEPGKEKEEEEEEEKEQEEEEEELEQ</sequence>
<evidence type="ECO:0000313" key="10">
    <source>
        <dbReference type="EMBL" id="KAK9980011.1"/>
    </source>
</evidence>
<feature type="chain" id="PRO_5043100201" description="Phospholipase A2-like central domain-containing protein" evidence="7">
    <location>
        <begin position="18"/>
        <end position="994"/>
    </location>
</feature>
<dbReference type="InterPro" id="IPR001211">
    <property type="entry name" value="PLA2"/>
</dbReference>
<evidence type="ECO:0000256" key="8">
    <source>
        <dbReference type="SAM" id="MobiDB-lite"/>
    </source>
</evidence>
<keyword evidence="11" id="KW-1185">Reference proteome</keyword>
<organism evidence="10 11">
    <name type="scientific">Culter alburnus</name>
    <name type="common">Topmouth culter</name>
    <dbReference type="NCBI Taxonomy" id="194366"/>
    <lineage>
        <taxon>Eukaryota</taxon>
        <taxon>Metazoa</taxon>
        <taxon>Chordata</taxon>
        <taxon>Craniata</taxon>
        <taxon>Vertebrata</taxon>
        <taxon>Euteleostomi</taxon>
        <taxon>Actinopterygii</taxon>
        <taxon>Neopterygii</taxon>
        <taxon>Teleostei</taxon>
        <taxon>Ostariophysi</taxon>
        <taxon>Cypriniformes</taxon>
        <taxon>Xenocyprididae</taxon>
        <taxon>Xenocypridinae</taxon>
        <taxon>Culter</taxon>
    </lineage>
</organism>
<keyword evidence="4" id="KW-0106">Calcium</keyword>
<dbReference type="PROSITE" id="PS00118">
    <property type="entry name" value="PA2_HIS"/>
    <property type="match status" value="1"/>
</dbReference>
<feature type="compositionally biased region" description="Low complexity" evidence="8">
    <location>
        <begin position="360"/>
        <end position="373"/>
    </location>
</feature>
<dbReference type="InterPro" id="IPR016090">
    <property type="entry name" value="PLA2-like_dom"/>
</dbReference>
<feature type="disulfide bond" evidence="5">
    <location>
        <begin position="843"/>
        <end position="868"/>
    </location>
</feature>
<dbReference type="GO" id="GO:0005576">
    <property type="term" value="C:extracellular region"/>
    <property type="evidence" value="ECO:0007669"/>
    <property type="project" value="UniProtKB-SubCell"/>
</dbReference>
<dbReference type="Gene3D" id="1.20.90.10">
    <property type="entry name" value="Phospholipase A2 domain"/>
    <property type="match status" value="2"/>
</dbReference>
<reference evidence="10 11" key="1">
    <citation type="submission" date="2024-05" db="EMBL/GenBank/DDBJ databases">
        <title>A high-quality chromosomal-level genome assembly of Topmouth culter (Culter alburnus).</title>
        <authorList>
            <person name="Zhao H."/>
        </authorList>
    </citation>
    <scope>NUCLEOTIDE SEQUENCE [LARGE SCALE GENOMIC DNA]</scope>
    <source>
        <strain evidence="10">CATC2023</strain>
        <tissue evidence="10">Muscle</tissue>
    </source>
</reference>
<dbReference type="GO" id="GO:0016042">
    <property type="term" value="P:lipid catabolic process"/>
    <property type="evidence" value="ECO:0007669"/>
    <property type="project" value="InterPro"/>
</dbReference>
<feature type="region of interest" description="Disordered" evidence="8">
    <location>
        <begin position="452"/>
        <end position="477"/>
    </location>
</feature>
<dbReference type="Pfam" id="PF00068">
    <property type="entry name" value="Phospholip_A2_1"/>
    <property type="match status" value="2"/>
</dbReference>
<evidence type="ECO:0000256" key="4">
    <source>
        <dbReference type="PIRSR" id="PIRSR601211-2"/>
    </source>
</evidence>
<evidence type="ECO:0000313" key="11">
    <source>
        <dbReference type="Proteomes" id="UP001479290"/>
    </source>
</evidence>
<feature type="region of interest" description="Disordered" evidence="8">
    <location>
        <begin position="492"/>
        <end position="621"/>
    </location>
</feature>
<gene>
    <name evidence="10" type="ORF">ABG768_013411</name>
</gene>
<evidence type="ECO:0000256" key="2">
    <source>
        <dbReference type="ARBA" id="ARBA00022525"/>
    </source>
</evidence>
<accession>A0AAW2B222</accession>
<feature type="compositionally biased region" description="Polar residues" evidence="8">
    <location>
        <begin position="492"/>
        <end position="504"/>
    </location>
</feature>
<dbReference type="SUPFAM" id="SSF48619">
    <property type="entry name" value="Phospholipase A2, PLA2"/>
    <property type="match status" value="2"/>
</dbReference>
<keyword evidence="4" id="KW-0479">Metal-binding</keyword>
<proteinExistence type="inferred from homology"/>
<name>A0AAW2B222_CULAL</name>
<dbReference type="FunFam" id="1.20.90.10:FF:000020">
    <property type="entry name" value="Otoconin 90"/>
    <property type="match status" value="1"/>
</dbReference>
<feature type="compositionally biased region" description="Basic and acidic residues" evidence="8">
    <location>
        <begin position="268"/>
        <end position="285"/>
    </location>
</feature>
<feature type="compositionally biased region" description="Basic and acidic residues" evidence="8">
    <location>
        <begin position="525"/>
        <end position="538"/>
    </location>
</feature>
<feature type="signal peptide" evidence="7">
    <location>
        <begin position="1"/>
        <end position="17"/>
    </location>
</feature>
<dbReference type="PRINTS" id="PR00389">
    <property type="entry name" value="PHPHLIPASEA2"/>
</dbReference>
<feature type="disulfide bond" evidence="5">
    <location>
        <begin position="862"/>
        <end position="873"/>
    </location>
</feature>
<feature type="compositionally biased region" description="Polar residues" evidence="8">
    <location>
        <begin position="343"/>
        <end position="359"/>
    </location>
</feature>
<evidence type="ECO:0000256" key="5">
    <source>
        <dbReference type="PIRSR" id="PIRSR601211-3"/>
    </source>
</evidence>
<dbReference type="GO" id="GO:0050482">
    <property type="term" value="P:arachidonate secretion"/>
    <property type="evidence" value="ECO:0007669"/>
    <property type="project" value="InterPro"/>
</dbReference>
<dbReference type="SMART" id="SM00085">
    <property type="entry name" value="PA2c"/>
    <property type="match status" value="1"/>
</dbReference>
<dbReference type="AlphaFoldDB" id="A0AAW2B222"/>
<feature type="region of interest" description="Disordered" evidence="8">
    <location>
        <begin position="343"/>
        <end position="439"/>
    </location>
</feature>
<feature type="compositionally biased region" description="Low complexity" evidence="8">
    <location>
        <begin position="505"/>
        <end position="516"/>
    </location>
</feature>
<evidence type="ECO:0000259" key="9">
    <source>
        <dbReference type="SMART" id="SM00085"/>
    </source>
</evidence>
<feature type="compositionally biased region" description="Polar residues" evidence="8">
    <location>
        <begin position="557"/>
        <end position="586"/>
    </location>
</feature>
<comment type="caution">
    <text evidence="10">The sequence shown here is derived from an EMBL/GenBank/DDBJ whole genome shotgun (WGS) entry which is preliminary data.</text>
</comment>
<dbReference type="CDD" id="cd04707">
    <property type="entry name" value="otoconin_90"/>
    <property type="match status" value="1"/>
</dbReference>
<dbReference type="GO" id="GO:0006644">
    <property type="term" value="P:phospholipid metabolic process"/>
    <property type="evidence" value="ECO:0007669"/>
    <property type="project" value="InterPro"/>
</dbReference>
<dbReference type="InterPro" id="IPR036444">
    <property type="entry name" value="PLipase_A2_dom_sf"/>
</dbReference>
<keyword evidence="7" id="KW-0732">Signal</keyword>
<dbReference type="InterPro" id="IPR033113">
    <property type="entry name" value="PLA2_histidine"/>
</dbReference>
<feature type="binding site" evidence="4">
    <location>
        <position position="811"/>
    </location>
    <ligand>
        <name>Ca(2+)</name>
        <dbReference type="ChEBI" id="CHEBI:29108"/>
    </ligand>
</feature>
<feature type="disulfide bond" evidence="5">
    <location>
        <begin position="834"/>
        <end position="875"/>
    </location>
</feature>
<evidence type="ECO:0000256" key="7">
    <source>
        <dbReference type="RuleBase" id="RU361236"/>
    </source>
</evidence>
<protein>
    <recommendedName>
        <fullName evidence="9">Phospholipase A2-like central domain-containing protein</fullName>
    </recommendedName>
</protein>
<dbReference type="GO" id="GO:0047498">
    <property type="term" value="F:calcium-dependent phospholipase A2 activity"/>
    <property type="evidence" value="ECO:0007669"/>
    <property type="project" value="TreeGrafter"/>
</dbReference>
<feature type="compositionally biased region" description="Acidic residues" evidence="8">
    <location>
        <begin position="258"/>
        <end position="267"/>
    </location>
</feature>
<feature type="region of interest" description="Disordered" evidence="8">
    <location>
        <begin position="637"/>
        <end position="740"/>
    </location>
</feature>
<dbReference type="GO" id="GO:0005509">
    <property type="term" value="F:calcium ion binding"/>
    <property type="evidence" value="ECO:0007669"/>
    <property type="project" value="InterPro"/>
</dbReference>
<keyword evidence="2 7" id="KW-0964">Secreted</keyword>
<dbReference type="Proteomes" id="UP001479290">
    <property type="component" value="Unassembled WGS sequence"/>
</dbReference>
<dbReference type="PANTHER" id="PTHR11716">
    <property type="entry name" value="PHOSPHOLIPASE A2 FAMILY MEMBER"/>
    <property type="match status" value="1"/>
</dbReference>
<evidence type="ECO:0000256" key="1">
    <source>
        <dbReference type="ARBA" id="ARBA00004613"/>
    </source>
</evidence>
<feature type="compositionally biased region" description="Polar residues" evidence="8">
    <location>
        <begin position="412"/>
        <end position="435"/>
    </location>
</feature>
<feature type="compositionally biased region" description="Acidic residues" evidence="8">
    <location>
        <begin position="961"/>
        <end position="994"/>
    </location>
</feature>
<feature type="binding site" evidence="4">
    <location>
        <position position="813"/>
    </location>
    <ligand>
        <name>Ca(2+)</name>
        <dbReference type="ChEBI" id="CHEBI:29108"/>
    </ligand>
</feature>
<keyword evidence="3 5" id="KW-1015">Disulfide bond</keyword>
<evidence type="ECO:0000256" key="6">
    <source>
        <dbReference type="RuleBase" id="RU003654"/>
    </source>
</evidence>
<comment type="similarity">
    <text evidence="6">Belongs to the phospholipase A2 family.</text>
</comment>
<feature type="region of interest" description="Disordered" evidence="8">
    <location>
        <begin position="245"/>
        <end position="287"/>
    </location>
</feature>
<dbReference type="PANTHER" id="PTHR11716:SF1">
    <property type="entry name" value="OTOCONIN-90"/>
    <property type="match status" value="1"/>
</dbReference>
<feature type="compositionally biased region" description="Polar residues" evidence="8">
    <location>
        <begin position="659"/>
        <end position="679"/>
    </location>
</feature>
<dbReference type="GO" id="GO:0005543">
    <property type="term" value="F:phospholipid binding"/>
    <property type="evidence" value="ECO:0007669"/>
    <property type="project" value="TreeGrafter"/>
</dbReference>
<dbReference type="InterPro" id="IPR041798">
    <property type="entry name" value="Otoconin-90"/>
</dbReference>
<feature type="compositionally biased region" description="Basic and acidic residues" evidence="8">
    <location>
        <begin position="591"/>
        <end position="602"/>
    </location>
</feature>
<feature type="compositionally biased region" description="Basic and acidic residues" evidence="8">
    <location>
        <begin position="452"/>
        <end position="473"/>
    </location>
</feature>
<feature type="region of interest" description="Disordered" evidence="8">
    <location>
        <begin position="899"/>
        <end position="994"/>
    </location>
</feature>
<feature type="compositionally biased region" description="Acidic residues" evidence="8">
    <location>
        <begin position="711"/>
        <end position="724"/>
    </location>
</feature>
<comment type="subcellular location">
    <subcellularLocation>
        <location evidence="1 7">Secreted</location>
    </subcellularLocation>
</comment>
<feature type="domain" description="Phospholipase A2-like central" evidence="9">
    <location>
        <begin position="786"/>
        <end position="897"/>
    </location>
</feature>
<feature type="disulfide bond" evidence="5">
    <location>
        <begin position="827"/>
        <end position="882"/>
    </location>
</feature>
<feature type="disulfide bond" evidence="5">
    <location>
        <begin position="812"/>
        <end position="828"/>
    </location>
</feature>
<comment type="cofactor">
    <cofactor evidence="4">
        <name>Ca(2+)</name>
        <dbReference type="ChEBI" id="CHEBI:29108"/>
    </cofactor>
    <text evidence="4">Binds 1 Ca(2+) ion per subunit.</text>
</comment>
<feature type="compositionally biased region" description="Polar residues" evidence="8">
    <location>
        <begin position="924"/>
        <end position="956"/>
    </location>
</feature>
<dbReference type="EMBL" id="JAWDJR010000002">
    <property type="protein sequence ID" value="KAK9980011.1"/>
    <property type="molecule type" value="Genomic_DNA"/>
</dbReference>